<protein>
    <submittedName>
        <fullName evidence="6">LLM class flavin-dependent oxidoreductase</fullName>
    </submittedName>
</protein>
<dbReference type="GO" id="GO:0008726">
    <property type="term" value="F:alkanesulfonate monooxygenase activity"/>
    <property type="evidence" value="ECO:0007669"/>
    <property type="project" value="TreeGrafter"/>
</dbReference>
<keyword evidence="1" id="KW-0285">Flavoprotein</keyword>
<comment type="caution">
    <text evidence="6">The sequence shown here is derived from an EMBL/GenBank/DDBJ whole genome shotgun (WGS) entry which is preliminary data.</text>
</comment>
<keyword evidence="2" id="KW-0288">FMN</keyword>
<evidence type="ECO:0000256" key="3">
    <source>
        <dbReference type="ARBA" id="ARBA00023002"/>
    </source>
</evidence>
<dbReference type="PANTHER" id="PTHR42847">
    <property type="entry name" value="ALKANESULFONATE MONOOXYGENASE"/>
    <property type="match status" value="1"/>
</dbReference>
<feature type="domain" description="Luciferase-like" evidence="5">
    <location>
        <begin position="27"/>
        <end position="328"/>
    </location>
</feature>
<evidence type="ECO:0000313" key="7">
    <source>
        <dbReference type="Proteomes" id="UP000782312"/>
    </source>
</evidence>
<dbReference type="InterPro" id="IPR036661">
    <property type="entry name" value="Luciferase-like_sf"/>
</dbReference>
<dbReference type="GO" id="GO:0046306">
    <property type="term" value="P:alkanesulfonate catabolic process"/>
    <property type="evidence" value="ECO:0007669"/>
    <property type="project" value="TreeGrafter"/>
</dbReference>
<evidence type="ECO:0000256" key="2">
    <source>
        <dbReference type="ARBA" id="ARBA00022643"/>
    </source>
</evidence>
<dbReference type="AlphaFoldDB" id="A0A932HY20"/>
<dbReference type="Gene3D" id="3.20.20.30">
    <property type="entry name" value="Luciferase-like domain"/>
    <property type="match status" value="1"/>
</dbReference>
<evidence type="ECO:0000259" key="5">
    <source>
        <dbReference type="Pfam" id="PF00296"/>
    </source>
</evidence>
<evidence type="ECO:0000313" key="6">
    <source>
        <dbReference type="EMBL" id="MBI3127372.1"/>
    </source>
</evidence>
<dbReference type="PANTHER" id="PTHR42847:SF4">
    <property type="entry name" value="ALKANESULFONATE MONOOXYGENASE-RELATED"/>
    <property type="match status" value="1"/>
</dbReference>
<name>A0A932HY20_UNCTE</name>
<dbReference type="InterPro" id="IPR050172">
    <property type="entry name" value="SsuD_RutA_monooxygenase"/>
</dbReference>
<evidence type="ECO:0000256" key="1">
    <source>
        <dbReference type="ARBA" id="ARBA00022630"/>
    </source>
</evidence>
<accession>A0A932HY20</accession>
<dbReference type="SUPFAM" id="SSF51679">
    <property type="entry name" value="Bacterial luciferase-like"/>
    <property type="match status" value="1"/>
</dbReference>
<keyword evidence="4" id="KW-0503">Monooxygenase</keyword>
<sequence>MPIELAWYMSCDGDSSHIGQKFADHSPSYETFTRIARNAERAGFTTLLVPTSQMSGHYSQQAPAWDSIVNAAVVAPATKTIKLLLAVRMGIMDPAICARMLASLDELSGGRILLNVVTGGAPLASYGEEMDHDTRYERTEEYLQVLDGLWTREKFTFEGKYYRLKDASVFPHPVQKPRIPFFMAGASDVARAIAARRAEYSVFWGETPEQVAGEVRKIEDMLQGTGKKLRYVTRFQIIARETEREAWEAAEEVLSRIDPEVLAHHRGVISKFESRGTQNQQKRTAEEMVGPNLWAGMGRIRSGSAVAIVGDYAQCAEKIVELERAGVDLLILSGFPLHSECERVGRHVIPLVREMERALPARG</sequence>
<dbReference type="Pfam" id="PF00296">
    <property type="entry name" value="Bac_luciferase"/>
    <property type="match status" value="1"/>
</dbReference>
<dbReference type="InterPro" id="IPR011251">
    <property type="entry name" value="Luciferase-like_dom"/>
</dbReference>
<evidence type="ECO:0000256" key="4">
    <source>
        <dbReference type="ARBA" id="ARBA00023033"/>
    </source>
</evidence>
<gene>
    <name evidence="6" type="ORF">HYZ11_07190</name>
</gene>
<reference evidence="6" key="1">
    <citation type="submission" date="2020-07" db="EMBL/GenBank/DDBJ databases">
        <title>Huge and variable diversity of episymbiotic CPR bacteria and DPANN archaea in groundwater ecosystems.</title>
        <authorList>
            <person name="He C.Y."/>
            <person name="Keren R."/>
            <person name="Whittaker M."/>
            <person name="Farag I.F."/>
            <person name="Doudna J."/>
            <person name="Cate J.H.D."/>
            <person name="Banfield J.F."/>
        </authorList>
    </citation>
    <scope>NUCLEOTIDE SEQUENCE</scope>
    <source>
        <strain evidence="6">NC_groundwater_763_Ag_S-0.2um_68_21</strain>
    </source>
</reference>
<dbReference type="Proteomes" id="UP000782312">
    <property type="component" value="Unassembled WGS sequence"/>
</dbReference>
<proteinExistence type="predicted"/>
<keyword evidence="3" id="KW-0560">Oxidoreductase</keyword>
<organism evidence="6 7">
    <name type="scientific">Tectimicrobiota bacterium</name>
    <dbReference type="NCBI Taxonomy" id="2528274"/>
    <lineage>
        <taxon>Bacteria</taxon>
        <taxon>Pseudomonadati</taxon>
        <taxon>Nitrospinota/Tectimicrobiota group</taxon>
        <taxon>Candidatus Tectimicrobiota</taxon>
    </lineage>
</organism>
<dbReference type="EMBL" id="JACPUR010000017">
    <property type="protein sequence ID" value="MBI3127372.1"/>
    <property type="molecule type" value="Genomic_DNA"/>
</dbReference>